<dbReference type="RefSeq" id="WP_184785634.1">
    <property type="nucleotide sequence ID" value="NZ_BONT01000034.1"/>
</dbReference>
<name>A0A841FLE3_9ACTN</name>
<evidence type="ECO:0000256" key="8">
    <source>
        <dbReference type="SAM" id="Phobius"/>
    </source>
</evidence>
<feature type="domain" description="POTRA" evidence="9">
    <location>
        <begin position="46"/>
        <end position="114"/>
    </location>
</feature>
<dbReference type="Proteomes" id="UP000548476">
    <property type="component" value="Unassembled WGS sequence"/>
</dbReference>
<comment type="caution">
    <text evidence="10">The sequence shown here is derived from an EMBL/GenBank/DDBJ whole genome shotgun (WGS) entry which is preliminary data.</text>
</comment>
<evidence type="ECO:0000256" key="1">
    <source>
        <dbReference type="ARBA" id="ARBA00004370"/>
    </source>
</evidence>
<keyword evidence="5 8" id="KW-1133">Transmembrane helix</keyword>
<feature type="transmembrane region" description="Helical" evidence="8">
    <location>
        <begin position="21"/>
        <end position="41"/>
    </location>
</feature>
<comment type="subcellular location">
    <subcellularLocation>
        <location evidence="1">Membrane</location>
    </subcellularLocation>
</comment>
<keyword evidence="3 10" id="KW-0132">Cell division</keyword>
<dbReference type="InterPro" id="IPR034746">
    <property type="entry name" value="POTRA"/>
</dbReference>
<evidence type="ECO:0000259" key="9">
    <source>
        <dbReference type="PROSITE" id="PS51779"/>
    </source>
</evidence>
<evidence type="ECO:0000256" key="3">
    <source>
        <dbReference type="ARBA" id="ARBA00022618"/>
    </source>
</evidence>
<dbReference type="Pfam" id="PF08478">
    <property type="entry name" value="POTRA_1"/>
    <property type="match status" value="1"/>
</dbReference>
<keyword evidence="2" id="KW-1003">Cell membrane</keyword>
<dbReference type="Gene3D" id="3.10.20.310">
    <property type="entry name" value="membrane protein fhac"/>
    <property type="match status" value="1"/>
</dbReference>
<evidence type="ECO:0000313" key="11">
    <source>
        <dbReference type="Proteomes" id="UP000548476"/>
    </source>
</evidence>
<reference evidence="10 11" key="1">
    <citation type="submission" date="2020-08" db="EMBL/GenBank/DDBJ databases">
        <title>Genomic Encyclopedia of Type Strains, Phase IV (KMG-IV): sequencing the most valuable type-strain genomes for metagenomic binning, comparative biology and taxonomic classification.</title>
        <authorList>
            <person name="Goeker M."/>
        </authorList>
    </citation>
    <scope>NUCLEOTIDE SEQUENCE [LARGE SCALE GENOMIC DNA]</scope>
    <source>
        <strain evidence="10 11">YIM 65646</strain>
    </source>
</reference>
<accession>A0A841FLE3</accession>
<keyword evidence="4 8" id="KW-0812">Transmembrane</keyword>
<protein>
    <submittedName>
        <fullName evidence="10">Cell division protein FtsQ</fullName>
    </submittedName>
</protein>
<dbReference type="InterPro" id="IPR050487">
    <property type="entry name" value="FtsQ_DivIB"/>
</dbReference>
<dbReference type="PANTHER" id="PTHR37820">
    <property type="entry name" value="CELL DIVISION PROTEIN DIVIB"/>
    <property type="match status" value="1"/>
</dbReference>
<dbReference type="EMBL" id="JACHGT010000001">
    <property type="protein sequence ID" value="MBB6032770.1"/>
    <property type="molecule type" value="Genomic_DNA"/>
</dbReference>
<keyword evidence="11" id="KW-1185">Reference proteome</keyword>
<dbReference type="InterPro" id="IPR005548">
    <property type="entry name" value="Cell_div_FtsQ/DivIB_C"/>
</dbReference>
<proteinExistence type="predicted"/>
<dbReference type="InterPro" id="IPR013685">
    <property type="entry name" value="POTRA_FtsQ_type"/>
</dbReference>
<keyword evidence="7" id="KW-0131">Cell cycle</keyword>
<dbReference type="Pfam" id="PF03799">
    <property type="entry name" value="FtsQ_DivIB_C"/>
    <property type="match status" value="1"/>
</dbReference>
<dbReference type="PANTHER" id="PTHR37820:SF1">
    <property type="entry name" value="CELL DIVISION PROTEIN FTSQ"/>
    <property type="match status" value="1"/>
</dbReference>
<evidence type="ECO:0000256" key="4">
    <source>
        <dbReference type="ARBA" id="ARBA00022692"/>
    </source>
</evidence>
<evidence type="ECO:0000256" key="7">
    <source>
        <dbReference type="ARBA" id="ARBA00023306"/>
    </source>
</evidence>
<sequence>MRDWQLVKLARATKLPRVSRAMRFGILAAVILAAAGAWVLYGSSAFAVTEVLVKGATFVETAQIREATEVAKGTALAAVDTDEVAARVRGVAPVADATVSRDWPHTLVVEITERTPYLAVPGDSGVGLVDSSGVAYRTVEEIPPGIWPVELKTPGPQDPATLGVLSVLSSLSDDLRAELETISAPAPTRIELRLHGGRTIFWGDATDCAEKSAVATVLLARSADHLDVSAPGVPTVRD</sequence>
<gene>
    <name evidence="10" type="ORF">HNR73_000612</name>
</gene>
<organism evidence="10 11">
    <name type="scientific">Phytomonospora endophytica</name>
    <dbReference type="NCBI Taxonomy" id="714109"/>
    <lineage>
        <taxon>Bacteria</taxon>
        <taxon>Bacillati</taxon>
        <taxon>Actinomycetota</taxon>
        <taxon>Actinomycetes</taxon>
        <taxon>Micromonosporales</taxon>
        <taxon>Micromonosporaceae</taxon>
        <taxon>Phytomonospora</taxon>
    </lineage>
</organism>
<keyword evidence="6 8" id="KW-0472">Membrane</keyword>
<evidence type="ECO:0000256" key="6">
    <source>
        <dbReference type="ARBA" id="ARBA00023136"/>
    </source>
</evidence>
<dbReference type="AlphaFoldDB" id="A0A841FLE3"/>
<dbReference type="GO" id="GO:0051301">
    <property type="term" value="P:cell division"/>
    <property type="evidence" value="ECO:0007669"/>
    <property type="project" value="UniProtKB-KW"/>
</dbReference>
<evidence type="ECO:0000256" key="5">
    <source>
        <dbReference type="ARBA" id="ARBA00022989"/>
    </source>
</evidence>
<evidence type="ECO:0000313" key="10">
    <source>
        <dbReference type="EMBL" id="MBB6032770.1"/>
    </source>
</evidence>
<evidence type="ECO:0000256" key="2">
    <source>
        <dbReference type="ARBA" id="ARBA00022475"/>
    </source>
</evidence>
<dbReference type="PROSITE" id="PS51779">
    <property type="entry name" value="POTRA"/>
    <property type="match status" value="1"/>
</dbReference>
<dbReference type="GO" id="GO:0005886">
    <property type="term" value="C:plasma membrane"/>
    <property type="evidence" value="ECO:0007669"/>
    <property type="project" value="TreeGrafter"/>
</dbReference>